<comment type="caution">
    <text evidence="1">The sequence shown here is derived from an EMBL/GenBank/DDBJ whole genome shotgun (WGS) entry which is preliminary data.</text>
</comment>
<organism evidence="1 2">
    <name type="scientific">Bifidobacterium longum subsp. infantis</name>
    <dbReference type="NCBI Taxonomy" id="1682"/>
    <lineage>
        <taxon>Bacteria</taxon>
        <taxon>Bacillati</taxon>
        <taxon>Actinomycetota</taxon>
        <taxon>Actinomycetes</taxon>
        <taxon>Bifidobacteriales</taxon>
        <taxon>Bifidobacteriaceae</taxon>
        <taxon>Bifidobacterium</taxon>
    </lineage>
</organism>
<sequence length="88" mass="9501">MDTLATVKDLDSYGIEYADEKLAGKLLESVSAAVRDAAGCPITRGEYTVTIPGETSRRLDLPMRPVISVSRVLMDGEETGDWKLLGNA</sequence>
<protein>
    <submittedName>
        <fullName evidence="1">Uncharacterized protein</fullName>
    </submittedName>
</protein>
<proteinExistence type="predicted"/>
<dbReference type="EMBL" id="SSWL01000029">
    <property type="protein sequence ID" value="THJ25814.1"/>
    <property type="molecule type" value="Genomic_DNA"/>
</dbReference>
<dbReference type="Proteomes" id="UP000306697">
    <property type="component" value="Unassembled WGS sequence"/>
</dbReference>
<feature type="non-terminal residue" evidence="1">
    <location>
        <position position="88"/>
    </location>
</feature>
<dbReference type="AlphaFoldDB" id="A0A4S5B242"/>
<gene>
    <name evidence="1" type="ORF">E6L38_12310</name>
</gene>
<name>A0A4S5B242_BIFLI</name>
<evidence type="ECO:0000313" key="1">
    <source>
        <dbReference type="EMBL" id="THJ25814.1"/>
    </source>
</evidence>
<reference evidence="1 2" key="1">
    <citation type="submission" date="2019-04" db="EMBL/GenBank/DDBJ databases">
        <title>Genome Announcement To Ensure Probiotic Safety of Bifidobacterium longum subsp infantis UBBI-01.</title>
        <authorList>
            <person name="Sulthana A."/>
            <person name="Lakshmi S.G."/>
            <person name="Madempudi R.S."/>
        </authorList>
    </citation>
    <scope>NUCLEOTIDE SEQUENCE [LARGE SCALE GENOMIC DNA]</scope>
    <source>
        <strain evidence="1 2">UBBI-01</strain>
    </source>
</reference>
<accession>A0A4S5B242</accession>
<evidence type="ECO:0000313" key="2">
    <source>
        <dbReference type="Proteomes" id="UP000306697"/>
    </source>
</evidence>